<dbReference type="STRING" id="888268.A0A1E5VZ60"/>
<feature type="domain" description="Calcineurin-like phosphoesterase" evidence="2">
    <location>
        <begin position="1"/>
        <end position="194"/>
    </location>
</feature>
<evidence type="ECO:0000256" key="1">
    <source>
        <dbReference type="SAM" id="MobiDB-lite"/>
    </source>
</evidence>
<dbReference type="GO" id="GO:0008419">
    <property type="term" value="F:RNA lariat debranching enzyme activity"/>
    <property type="evidence" value="ECO:0007669"/>
    <property type="project" value="TreeGrafter"/>
</dbReference>
<dbReference type="AlphaFoldDB" id="A0A1E5VZ60"/>
<dbReference type="EMBL" id="LWDX02025739">
    <property type="protein sequence ID" value="OEL30421.1"/>
    <property type="molecule type" value="Genomic_DNA"/>
</dbReference>
<comment type="caution">
    <text evidence="3">The sequence shown here is derived from an EMBL/GenBank/DDBJ whole genome shotgun (WGS) entry which is preliminary data.</text>
</comment>
<dbReference type="Pfam" id="PF00149">
    <property type="entry name" value="Metallophos"/>
    <property type="match status" value="1"/>
</dbReference>
<dbReference type="InterPro" id="IPR004843">
    <property type="entry name" value="Calcineurin-like_PHP"/>
</dbReference>
<dbReference type="PANTHER" id="PTHR12849:SF0">
    <property type="entry name" value="LARIAT DEBRANCHING ENZYME"/>
    <property type="match status" value="1"/>
</dbReference>
<evidence type="ECO:0000313" key="3">
    <source>
        <dbReference type="EMBL" id="OEL30421.1"/>
    </source>
</evidence>
<gene>
    <name evidence="3" type="ORF">BAE44_0008561</name>
</gene>
<reference evidence="3 4" key="1">
    <citation type="submission" date="2016-09" db="EMBL/GenBank/DDBJ databases">
        <title>The draft genome of Dichanthelium oligosanthes: A C3 panicoid grass species.</title>
        <authorList>
            <person name="Studer A.J."/>
            <person name="Schnable J.C."/>
            <person name="Brutnell T.P."/>
        </authorList>
    </citation>
    <scope>NUCLEOTIDE SEQUENCE [LARGE SCALE GENOMIC DNA]</scope>
    <source>
        <strain evidence="4">cv. Kellogg 1175</strain>
        <tissue evidence="3">Leaf</tissue>
    </source>
</reference>
<proteinExistence type="predicted"/>
<dbReference type="PANTHER" id="PTHR12849">
    <property type="entry name" value="RNA LARIAT DEBRANCHING ENZYME"/>
    <property type="match status" value="1"/>
</dbReference>
<evidence type="ECO:0000259" key="2">
    <source>
        <dbReference type="Pfam" id="PF00149"/>
    </source>
</evidence>
<accession>A0A1E5VZ60</accession>
<dbReference type="InterPro" id="IPR029052">
    <property type="entry name" value="Metallo-depent_PP-like"/>
</dbReference>
<dbReference type="SUPFAM" id="SSF56300">
    <property type="entry name" value="Metallo-dependent phosphatases"/>
    <property type="match status" value="1"/>
</dbReference>
<feature type="compositionally biased region" description="Acidic residues" evidence="1">
    <location>
        <begin position="294"/>
        <end position="312"/>
    </location>
</feature>
<dbReference type="Proteomes" id="UP000095767">
    <property type="component" value="Unassembled WGS sequence"/>
</dbReference>
<dbReference type="OrthoDB" id="407609at2759"/>
<dbReference type="GO" id="GO:0000398">
    <property type="term" value="P:mRNA splicing, via spliceosome"/>
    <property type="evidence" value="ECO:0007669"/>
    <property type="project" value="TreeGrafter"/>
</dbReference>
<keyword evidence="4" id="KW-1185">Reference proteome</keyword>
<sequence>IAVEGCMHGELDIVYDTLRRLEEAEGIKIDLLLCCGDFQAVRNQDDLRCVNVPQKYRTMNSFWKYYSGQAVAPYPTIFIGGNHEASNYLWELYYGGWAAPNIYFLGFAGVVKFGNIRIGGLSGIHKQHNYHSGKSVFILHGTLGFFSKLIATYAGHYERPPYNEQTIRSVYHVRHYDVLKLMHVKEPLDIFLSHDWPLGITEYGNWQKLISVKKHFEEEVVSTGLRDCLIICIGPCSFKNNKPCQELPGNCRNPQTESFLQLLELPYMLDSSNSEGVSFGVDRNESSSQPGNTLDEDIELPDEDEDAAEDDE</sequence>
<feature type="region of interest" description="Disordered" evidence="1">
    <location>
        <begin position="276"/>
        <end position="312"/>
    </location>
</feature>
<dbReference type="GO" id="GO:0005634">
    <property type="term" value="C:nucleus"/>
    <property type="evidence" value="ECO:0007669"/>
    <property type="project" value="TreeGrafter"/>
</dbReference>
<name>A0A1E5VZ60_9POAL</name>
<organism evidence="3 4">
    <name type="scientific">Dichanthelium oligosanthes</name>
    <dbReference type="NCBI Taxonomy" id="888268"/>
    <lineage>
        <taxon>Eukaryota</taxon>
        <taxon>Viridiplantae</taxon>
        <taxon>Streptophyta</taxon>
        <taxon>Embryophyta</taxon>
        <taxon>Tracheophyta</taxon>
        <taxon>Spermatophyta</taxon>
        <taxon>Magnoliopsida</taxon>
        <taxon>Liliopsida</taxon>
        <taxon>Poales</taxon>
        <taxon>Poaceae</taxon>
        <taxon>PACMAD clade</taxon>
        <taxon>Panicoideae</taxon>
        <taxon>Panicodae</taxon>
        <taxon>Paniceae</taxon>
        <taxon>Dichantheliinae</taxon>
        <taxon>Dichanthelium</taxon>
    </lineage>
</organism>
<protein>
    <submittedName>
        <fullName evidence="3">Lariat debranching enzyme</fullName>
    </submittedName>
</protein>
<dbReference type="Gene3D" id="3.60.21.10">
    <property type="match status" value="1"/>
</dbReference>
<evidence type="ECO:0000313" key="4">
    <source>
        <dbReference type="Proteomes" id="UP000095767"/>
    </source>
</evidence>
<feature type="non-terminal residue" evidence="3">
    <location>
        <position position="1"/>
    </location>
</feature>